<dbReference type="PANTHER" id="PTHR45586:SF1">
    <property type="entry name" value="LIPOPOLYSACCHARIDE ASSEMBLY PROTEIN B"/>
    <property type="match status" value="1"/>
</dbReference>
<dbReference type="InterPro" id="IPR011990">
    <property type="entry name" value="TPR-like_helical_dom_sf"/>
</dbReference>
<proteinExistence type="predicted"/>
<dbReference type="InterPro" id="IPR019734">
    <property type="entry name" value="TPR_rpt"/>
</dbReference>
<evidence type="ECO:0000256" key="1">
    <source>
        <dbReference type="ARBA" id="ARBA00022737"/>
    </source>
</evidence>
<dbReference type="InterPro" id="IPR051012">
    <property type="entry name" value="CellSynth/LPSAsmb/PSIAsmb"/>
</dbReference>
<evidence type="ECO:0000313" key="4">
    <source>
        <dbReference type="EMBL" id="CAH1252814.1"/>
    </source>
</evidence>
<sequence length="807" mass="92578">MMFSVQEQNSNSAAMGSDLLRQLQKFPSPFFWSLDESMFDIVHEKLIRWKCTEADRLACKNTSAFLSYARDKDPAKARRQFQEVLGEDPENLVALTSLAYMDIKRNDVTSAETKRKTLSELMGSGGETQVKKRWALAMFEKAFCLTRFGQRRHREALGCIEEALQFDSGNKEWLKAETFLLTKHVNSNALARVRLGLKTFLDRAADNVFKLQQMEPGSGEVLCMKAELFEAAGSTEEGLAWKGDYKHRYPKRTIDPSVIYEEAYNQCPKDQSVCRKAVLHLSGVRNWIKMEKIAKKALEDFPNDPLLYHQLGLRYLRPFQDALMKEKTAPGKAKKAAVARVKETSKPMYRAEEYFQKGLRLADHVHDFTRCRISLARCLYYQGKVLESWEQFRVAAEKAKDKRAKDEARREWARLLIEEGNHLAALMQLCEACLQDERDPVLVRDGATFAQEALEIDNNTACETERGKAAKHKNPIESLDPTVPFDQACSSVGKSICEMAVLHLKDVREWQKMEEILKKALKRFPNDPFLYHQYGLRYLVPYELALAEAKESKDKADACAKNKDTFWPEAKKYFQKALKIDPLFTRCRVCLARCLYYQGKVQESWQQFRIAAEDARDASSKIEARREWARLLIHDGNEAGALKQLCEALKLKDQGVPFVYQQLDSALNGWCKYNRRDPRPIRVRAALALEAGNEDMYSAIEYYKEALQIDADDTNNLIGLEKAYKKKGSKVDRHDPRPIRVRAALALEAGNENSAIEYYKEALQIDADDTNTMIGLEKAYRKKGNFREAKKWFQKASRLGSGESNDH</sequence>
<keyword evidence="1" id="KW-0677">Repeat</keyword>
<reference evidence="4" key="1">
    <citation type="submission" date="2022-01" db="EMBL/GenBank/DDBJ databases">
        <authorList>
            <person name="Braso-Vives M."/>
        </authorList>
    </citation>
    <scope>NUCLEOTIDE SEQUENCE</scope>
</reference>
<dbReference type="Gene3D" id="1.25.40.10">
    <property type="entry name" value="Tetratricopeptide repeat domain"/>
    <property type="match status" value="4"/>
</dbReference>
<name>A0A8J9ZFN3_BRALA</name>
<accession>A0A8J9ZFN3</accession>
<dbReference type="AlphaFoldDB" id="A0A8J9ZFN3"/>
<dbReference type="EMBL" id="OV696687">
    <property type="protein sequence ID" value="CAH1252814.1"/>
    <property type="molecule type" value="Genomic_DNA"/>
</dbReference>
<evidence type="ECO:0000256" key="3">
    <source>
        <dbReference type="PROSITE-ProRule" id="PRU00339"/>
    </source>
</evidence>
<dbReference type="SMART" id="SM00028">
    <property type="entry name" value="TPR"/>
    <property type="match status" value="6"/>
</dbReference>
<dbReference type="PANTHER" id="PTHR45586">
    <property type="entry name" value="TPR REPEAT-CONTAINING PROTEIN PA4667"/>
    <property type="match status" value="1"/>
</dbReference>
<dbReference type="PROSITE" id="PS50005">
    <property type="entry name" value="TPR"/>
    <property type="match status" value="1"/>
</dbReference>
<feature type="repeat" description="TPR" evidence="3">
    <location>
        <begin position="736"/>
        <end position="769"/>
    </location>
</feature>
<dbReference type="SUPFAM" id="SSF48452">
    <property type="entry name" value="TPR-like"/>
    <property type="match status" value="3"/>
</dbReference>
<evidence type="ECO:0000256" key="2">
    <source>
        <dbReference type="ARBA" id="ARBA00022803"/>
    </source>
</evidence>
<keyword evidence="5" id="KW-1185">Reference proteome</keyword>
<evidence type="ECO:0000313" key="5">
    <source>
        <dbReference type="Proteomes" id="UP000838412"/>
    </source>
</evidence>
<protein>
    <submittedName>
        <fullName evidence="4">IFIT5 protein</fullName>
    </submittedName>
</protein>
<gene>
    <name evidence="4" type="primary">IFIT5</name>
    <name evidence="4" type="ORF">BLAG_LOCUS12796</name>
</gene>
<organism evidence="4 5">
    <name type="scientific">Branchiostoma lanceolatum</name>
    <name type="common">Common lancelet</name>
    <name type="synonym">Amphioxus lanceolatum</name>
    <dbReference type="NCBI Taxonomy" id="7740"/>
    <lineage>
        <taxon>Eukaryota</taxon>
        <taxon>Metazoa</taxon>
        <taxon>Chordata</taxon>
        <taxon>Cephalochordata</taxon>
        <taxon>Leptocardii</taxon>
        <taxon>Amphioxiformes</taxon>
        <taxon>Branchiostomatidae</taxon>
        <taxon>Branchiostoma</taxon>
    </lineage>
</organism>
<keyword evidence="2 3" id="KW-0802">TPR repeat</keyword>
<dbReference type="Pfam" id="PF14559">
    <property type="entry name" value="TPR_19"/>
    <property type="match status" value="1"/>
</dbReference>
<dbReference type="SUPFAM" id="SSF48439">
    <property type="entry name" value="Protein prenylyltransferase"/>
    <property type="match status" value="1"/>
</dbReference>
<dbReference type="Proteomes" id="UP000838412">
    <property type="component" value="Chromosome 2"/>
</dbReference>